<keyword evidence="2" id="KW-0645">Protease</keyword>
<protein>
    <recommendedName>
        <fullName evidence="6">Ubiquitin-like protease family profile domain-containing protein</fullName>
    </recommendedName>
</protein>
<dbReference type="GO" id="GO:0005634">
    <property type="term" value="C:nucleus"/>
    <property type="evidence" value="ECO:0007669"/>
    <property type="project" value="TreeGrafter"/>
</dbReference>
<dbReference type="GO" id="GO:0016929">
    <property type="term" value="F:deSUMOylase activity"/>
    <property type="evidence" value="ECO:0007669"/>
    <property type="project" value="TreeGrafter"/>
</dbReference>
<dbReference type="PROSITE" id="PS50600">
    <property type="entry name" value="ULP_PROTEASE"/>
    <property type="match status" value="1"/>
</dbReference>
<sequence length="486" mass="57135">MQYTQVSLDASRYHQRLKNATRYSLNLLEDYPVDFIPPSLASNTFSTRFSARQDISNPEQLTLDKYRSRLQALNYEEYGSSPWKKQKLVFHRIDHVYEQNKTNQSILKRLQKELSGCKDHRMEMRPMVKEDIIAKQEDQSETASKTQEGETCTLSRHNEKNDTMPEVTMDNSNKNRVSMTAKSRDEEIAEVEAKLRVQHLSRTFEADRLFYNRLAERETNIVLEEVLLDEIYDLAADVFDEEEEKSRNKELPPELLEIVEDALHEGPMEEVLVQKYNVNITRRHLQCLLPLAWLNDEVINFYFQMMSDRDEALVKAGILQKRSHFFNSFFYTKVSENGYNFNNVRRWTRKIDLFAMDKIFMPVNVGNMHWCMAAIFMTERRIQYYDSMHGSGATCIQVLMRYLHDESEHKKKTKFDDQGWELVSTTSDTPLQTNGSDCGVFSCLFADYLSQNLPLSFKQKDIPYHRHRMVLHPISMPFDLIESAKV</sequence>
<dbReference type="EMBL" id="CAKKTJ010000330">
    <property type="protein sequence ID" value="CAH0481772.1"/>
    <property type="molecule type" value="Genomic_DNA"/>
</dbReference>
<dbReference type="GO" id="GO:0016926">
    <property type="term" value="P:protein desumoylation"/>
    <property type="evidence" value="ECO:0007669"/>
    <property type="project" value="TreeGrafter"/>
</dbReference>
<dbReference type="GO" id="GO:0080090">
    <property type="term" value="P:regulation of primary metabolic process"/>
    <property type="evidence" value="ECO:0007669"/>
    <property type="project" value="UniProtKB-ARBA"/>
</dbReference>
<feature type="compositionally biased region" description="Polar residues" evidence="5">
    <location>
        <begin position="141"/>
        <end position="155"/>
    </location>
</feature>
<evidence type="ECO:0000313" key="7">
    <source>
        <dbReference type="EMBL" id="CAH0481772.1"/>
    </source>
</evidence>
<keyword evidence="3" id="KW-0378">Hydrolase</keyword>
<evidence type="ECO:0000256" key="4">
    <source>
        <dbReference type="ARBA" id="ARBA00022807"/>
    </source>
</evidence>
<evidence type="ECO:0000313" key="8">
    <source>
        <dbReference type="Proteomes" id="UP001160483"/>
    </source>
</evidence>
<dbReference type="SUPFAM" id="SSF54001">
    <property type="entry name" value="Cysteine proteinases"/>
    <property type="match status" value="1"/>
</dbReference>
<dbReference type="InterPro" id="IPR038765">
    <property type="entry name" value="Papain-like_cys_pep_sf"/>
</dbReference>
<dbReference type="InterPro" id="IPR003653">
    <property type="entry name" value="Peptidase_C48_C"/>
</dbReference>
<comment type="caution">
    <text evidence="7">The sequence shown here is derived from an EMBL/GenBank/DDBJ whole genome shotgun (WGS) entry which is preliminary data.</text>
</comment>
<evidence type="ECO:0000256" key="5">
    <source>
        <dbReference type="SAM" id="MobiDB-lite"/>
    </source>
</evidence>
<organism evidence="7 8">
    <name type="scientific">Peronospora belbahrii</name>
    <dbReference type="NCBI Taxonomy" id="622444"/>
    <lineage>
        <taxon>Eukaryota</taxon>
        <taxon>Sar</taxon>
        <taxon>Stramenopiles</taxon>
        <taxon>Oomycota</taxon>
        <taxon>Peronosporomycetes</taxon>
        <taxon>Peronosporales</taxon>
        <taxon>Peronosporaceae</taxon>
        <taxon>Peronospora</taxon>
    </lineage>
</organism>
<evidence type="ECO:0000256" key="1">
    <source>
        <dbReference type="ARBA" id="ARBA00005234"/>
    </source>
</evidence>
<gene>
    <name evidence="7" type="ORF">PBS003_LOCUS8377</name>
</gene>
<accession>A0AAU9LFV3</accession>
<dbReference type="Pfam" id="PF02902">
    <property type="entry name" value="Peptidase_C48"/>
    <property type="match status" value="1"/>
</dbReference>
<dbReference type="AlphaFoldDB" id="A0AAU9LFV3"/>
<dbReference type="PANTHER" id="PTHR12606:SF1">
    <property type="entry name" value="UBIQUITIN-LIKE-SPECIFIC PROTEASE 1A"/>
    <property type="match status" value="1"/>
</dbReference>
<feature type="domain" description="Ubiquitin-like protease family profile" evidence="6">
    <location>
        <begin position="278"/>
        <end position="449"/>
    </location>
</feature>
<reference evidence="7" key="1">
    <citation type="submission" date="2021-11" db="EMBL/GenBank/DDBJ databases">
        <authorList>
            <person name="Islam A."/>
            <person name="Islam S."/>
            <person name="Flora M.S."/>
            <person name="Rahman M."/>
            <person name="Ziaur R.M."/>
            <person name="Epstein J.H."/>
            <person name="Hassan M."/>
            <person name="Klassen M."/>
            <person name="Woodard K."/>
            <person name="Webb A."/>
            <person name="Webby R.J."/>
            <person name="El Zowalaty M.E."/>
        </authorList>
    </citation>
    <scope>NUCLEOTIDE SEQUENCE</scope>
    <source>
        <strain evidence="7">Pbs3</strain>
    </source>
</reference>
<evidence type="ECO:0000256" key="3">
    <source>
        <dbReference type="ARBA" id="ARBA00022801"/>
    </source>
</evidence>
<dbReference type="Gene3D" id="3.40.395.10">
    <property type="entry name" value="Adenoviral Proteinase, Chain A"/>
    <property type="match status" value="1"/>
</dbReference>
<comment type="similarity">
    <text evidence="1">Belongs to the peptidase C48 family.</text>
</comment>
<dbReference type="GO" id="GO:0060255">
    <property type="term" value="P:regulation of macromolecule metabolic process"/>
    <property type="evidence" value="ECO:0007669"/>
    <property type="project" value="UniProtKB-ARBA"/>
</dbReference>
<keyword evidence="4" id="KW-0788">Thiol protease</keyword>
<evidence type="ECO:0000259" key="6">
    <source>
        <dbReference type="PROSITE" id="PS50600"/>
    </source>
</evidence>
<evidence type="ECO:0000256" key="2">
    <source>
        <dbReference type="ARBA" id="ARBA00022670"/>
    </source>
</evidence>
<name>A0AAU9LFV3_9STRA</name>
<proteinExistence type="inferred from homology"/>
<dbReference type="PANTHER" id="PTHR12606">
    <property type="entry name" value="SENTRIN/SUMO-SPECIFIC PROTEASE"/>
    <property type="match status" value="1"/>
</dbReference>
<feature type="region of interest" description="Disordered" evidence="5">
    <location>
        <begin position="134"/>
        <end position="171"/>
    </location>
</feature>
<dbReference type="GO" id="GO:0006508">
    <property type="term" value="P:proteolysis"/>
    <property type="evidence" value="ECO:0007669"/>
    <property type="project" value="UniProtKB-KW"/>
</dbReference>
<dbReference type="FunFam" id="3.40.395.10:FF:000001">
    <property type="entry name" value="Sentrin-specific protease 1"/>
    <property type="match status" value="1"/>
</dbReference>
<dbReference type="Proteomes" id="UP001160483">
    <property type="component" value="Unassembled WGS sequence"/>
</dbReference>